<organism evidence="2 3">
    <name type="scientific">Roseibium aestuarii</name>
    <dbReference type="NCBI Taxonomy" id="2600299"/>
    <lineage>
        <taxon>Bacteria</taxon>
        <taxon>Pseudomonadati</taxon>
        <taxon>Pseudomonadota</taxon>
        <taxon>Alphaproteobacteria</taxon>
        <taxon>Hyphomicrobiales</taxon>
        <taxon>Stappiaceae</taxon>
        <taxon>Roseibium</taxon>
    </lineage>
</organism>
<reference evidence="3" key="1">
    <citation type="journal article" date="2019" name="Int. J. Syst. Evol. Microbiol.">
        <title>The Global Catalogue of Microorganisms (GCM) 10K type strain sequencing project: providing services to taxonomists for standard genome sequencing and annotation.</title>
        <authorList>
            <consortium name="The Broad Institute Genomics Platform"/>
            <consortium name="The Broad Institute Genome Sequencing Center for Infectious Disease"/>
            <person name="Wu L."/>
            <person name="Ma J."/>
        </authorList>
    </citation>
    <scope>NUCLEOTIDE SEQUENCE [LARGE SCALE GENOMIC DNA]</scope>
    <source>
        <strain evidence="3">JCM 3369</strain>
    </source>
</reference>
<dbReference type="Pfam" id="PF10691">
    <property type="entry name" value="DUF2497"/>
    <property type="match status" value="1"/>
</dbReference>
<evidence type="ECO:0000313" key="2">
    <source>
        <dbReference type="EMBL" id="MFD1694102.1"/>
    </source>
</evidence>
<dbReference type="Proteomes" id="UP001597327">
    <property type="component" value="Unassembled WGS sequence"/>
</dbReference>
<dbReference type="EMBL" id="JBHUFA010000001">
    <property type="protein sequence ID" value="MFD1694102.1"/>
    <property type="molecule type" value="Genomic_DNA"/>
</dbReference>
<feature type="compositionally biased region" description="Low complexity" evidence="1">
    <location>
        <begin position="172"/>
        <end position="181"/>
    </location>
</feature>
<feature type="region of interest" description="Disordered" evidence="1">
    <location>
        <begin position="151"/>
        <end position="191"/>
    </location>
</feature>
<keyword evidence="3" id="KW-1185">Reference proteome</keyword>
<protein>
    <submittedName>
        <fullName evidence="2">PopZ family protein</fullName>
    </submittedName>
</protein>
<proteinExistence type="predicted"/>
<evidence type="ECO:0000256" key="1">
    <source>
        <dbReference type="SAM" id="MobiDB-lite"/>
    </source>
</evidence>
<dbReference type="RefSeq" id="WP_149892008.1">
    <property type="nucleotide sequence ID" value="NZ_JBHUFA010000001.1"/>
</dbReference>
<feature type="region of interest" description="Disordered" evidence="1">
    <location>
        <begin position="23"/>
        <end position="80"/>
    </location>
</feature>
<gene>
    <name evidence="2" type="ORF">ACFSC7_01125</name>
</gene>
<name>A0ABW4JRG4_9HYPH</name>
<dbReference type="InterPro" id="IPR019632">
    <property type="entry name" value="DUF2497"/>
</dbReference>
<accession>A0ABW4JRG4</accession>
<evidence type="ECO:0000313" key="3">
    <source>
        <dbReference type="Proteomes" id="UP001597327"/>
    </source>
</evidence>
<feature type="compositionally biased region" description="Low complexity" evidence="1">
    <location>
        <begin position="30"/>
        <end position="43"/>
    </location>
</feature>
<feature type="compositionally biased region" description="Acidic residues" evidence="1">
    <location>
        <begin position="69"/>
        <end position="80"/>
    </location>
</feature>
<comment type="caution">
    <text evidence="2">The sequence shown here is derived from an EMBL/GenBank/DDBJ whole genome shotgun (WGS) entry which is preliminary data.</text>
</comment>
<sequence>MAQAKQADEPSMEEILASIRRIISDEDEQSGGAATASAGLSTTNQDEAADLMGDSAEMSQDDLDKLFDMDDSDIGGVEDEDAADDDMAAAMAAAADDEDDVLELTEDFAVGESDADDDLAMVGEDEIAFVEKDIPADDDDADIMAGFDMDDVEEEAPVAAAPKPAPAPAAAPKPRATASVATAPIPDDLPEVDDETPLTSDMTGSAVHAAFDNLSNLFVGNQPQTMEELVREMLRPMLKAWLDQNLPVMVEALVKKEIERVTRRR</sequence>